<dbReference type="InterPro" id="IPR017439">
    <property type="entry name" value="Amidohydrolase"/>
</dbReference>
<dbReference type="RefSeq" id="WP_018589068.1">
    <property type="nucleotide sequence ID" value="NZ_CP117523.1"/>
</dbReference>
<evidence type="ECO:0000313" key="4">
    <source>
        <dbReference type="Proteomes" id="UP001348492"/>
    </source>
</evidence>
<dbReference type="InterPro" id="IPR017144">
    <property type="entry name" value="Xaa-Arg_dipeptidase"/>
</dbReference>
<reference evidence="3 4" key="1">
    <citation type="journal article" date="2023" name="PLoS ONE">
        <title>Genome-based metabolic and phylogenomic analysis of three Terrisporobacter species.</title>
        <authorList>
            <person name="Boer T."/>
            <person name="Bengelsdorf F.R."/>
            <person name="Bomeke M."/>
            <person name="Daniel R."/>
            <person name="Poehlein A."/>
        </authorList>
    </citation>
    <scope>NUCLEOTIDE SEQUENCE [LARGE SCALE GENOMIC DNA]</scope>
    <source>
        <strain evidence="3 4">DSM 1288</strain>
    </source>
</reference>
<sequence length="381" mass="42129">MKEKILLKIESIREEIINLSMDIYNNPEIAMEEYESSKKLANYLREKGFDVEENFEGMKTAFKATIKNGEGPKIALCAEYDALPYGHACGHHLIGAISIAAGIGIAEALKKYSGEISILGTPAEEIGEGKPYLIEKGVFDNYDLAMMVHPFADTCIEPIVTTIGGYDFTFVGKTSHAGAKPYEGINALDAVVSFYNNISVLRQQLKDGTRIHGIILEGGDVVNSIPDRCKMRYEIRSTETDYYSEIVEKVINCAKAAALATGCELEYNQFERVCLGLKRNKTLADIFKSKMGEFGIVDSPKQLSGGSTDMGDVSHVIPSLHPMVKFVENNEDVHTKEFLSSSKKPFAFNMLINSAKTLAMTALEVLKNPQLVDEMKKEHNN</sequence>
<comment type="similarity">
    <text evidence="1">Belongs to the peptidase M20A family.</text>
</comment>
<dbReference type="Gene3D" id="3.40.630.10">
    <property type="entry name" value="Zn peptidases"/>
    <property type="match status" value="1"/>
</dbReference>
<dbReference type="Pfam" id="PF07687">
    <property type="entry name" value="M20_dimer"/>
    <property type="match status" value="1"/>
</dbReference>
<evidence type="ECO:0000259" key="2">
    <source>
        <dbReference type="Pfam" id="PF07687"/>
    </source>
</evidence>
<dbReference type="SUPFAM" id="SSF53187">
    <property type="entry name" value="Zn-dependent exopeptidases"/>
    <property type="match status" value="1"/>
</dbReference>
<dbReference type="InterPro" id="IPR036264">
    <property type="entry name" value="Bact_exopeptidase_dim_dom"/>
</dbReference>
<dbReference type="Proteomes" id="UP001348492">
    <property type="component" value="Chromosome"/>
</dbReference>
<dbReference type="GO" id="GO:0050118">
    <property type="term" value="F:N-acetyldiaminopimelate deacetylase activity"/>
    <property type="evidence" value="ECO:0007669"/>
    <property type="project" value="UniProtKB-EC"/>
</dbReference>
<dbReference type="Pfam" id="PF01546">
    <property type="entry name" value="Peptidase_M20"/>
    <property type="match status" value="1"/>
</dbReference>
<proteinExistence type="inferred from homology"/>
<dbReference type="PIRSF" id="PIRSF037226">
    <property type="entry name" value="Amidohydrolase_ACY1L2_prd"/>
    <property type="match status" value="1"/>
</dbReference>
<feature type="domain" description="Peptidase M20 dimerisation" evidence="2">
    <location>
        <begin position="163"/>
        <end position="258"/>
    </location>
</feature>
<name>A0ABZ2ES89_9FIRM</name>
<dbReference type="Gene3D" id="3.30.70.360">
    <property type="match status" value="1"/>
</dbReference>
<evidence type="ECO:0000313" key="3">
    <source>
        <dbReference type="EMBL" id="WWD82617.1"/>
    </source>
</evidence>
<dbReference type="NCBIfam" id="TIGR01891">
    <property type="entry name" value="amidohydrolases"/>
    <property type="match status" value="1"/>
</dbReference>
<dbReference type="PANTHER" id="PTHR30575:SF0">
    <property type="entry name" value="XAA-ARG DIPEPTIDASE"/>
    <property type="match status" value="1"/>
</dbReference>
<gene>
    <name evidence="3" type="ORF">TEGL_10090</name>
</gene>
<evidence type="ECO:0000256" key="1">
    <source>
        <dbReference type="PIRNR" id="PIRNR037226"/>
    </source>
</evidence>
<protein>
    <recommendedName>
        <fullName evidence="1">Peptidase M20 domain-containing protein 2</fullName>
    </recommendedName>
</protein>
<keyword evidence="4" id="KW-1185">Reference proteome</keyword>
<organism evidence="3 4">
    <name type="scientific">Terrisporobacter glycolicus ATCC 14880 = DSM 1288</name>
    <dbReference type="NCBI Taxonomy" id="1121315"/>
    <lineage>
        <taxon>Bacteria</taxon>
        <taxon>Bacillati</taxon>
        <taxon>Bacillota</taxon>
        <taxon>Clostridia</taxon>
        <taxon>Peptostreptococcales</taxon>
        <taxon>Peptostreptococcaceae</taxon>
        <taxon>Terrisporobacter</taxon>
    </lineage>
</organism>
<dbReference type="InterPro" id="IPR002933">
    <property type="entry name" value="Peptidase_M20"/>
</dbReference>
<accession>A0ABZ2ES89</accession>
<dbReference type="PANTHER" id="PTHR30575">
    <property type="entry name" value="PEPTIDASE M20"/>
    <property type="match status" value="1"/>
</dbReference>
<dbReference type="CDD" id="cd05672">
    <property type="entry name" value="M20_ACY1L2-like"/>
    <property type="match status" value="1"/>
</dbReference>
<dbReference type="SUPFAM" id="SSF55031">
    <property type="entry name" value="Bacterial exopeptidase dimerisation domain"/>
    <property type="match status" value="1"/>
</dbReference>
<dbReference type="EMBL" id="CP117523">
    <property type="protein sequence ID" value="WWD82617.1"/>
    <property type="molecule type" value="Genomic_DNA"/>
</dbReference>
<keyword evidence="3" id="KW-0378">Hydrolase</keyword>
<dbReference type="InterPro" id="IPR052030">
    <property type="entry name" value="Peptidase_M20/M20A_hydrolases"/>
</dbReference>
<dbReference type="InterPro" id="IPR011650">
    <property type="entry name" value="Peptidase_M20_dimer"/>
</dbReference>